<dbReference type="GO" id="GO:0008982">
    <property type="term" value="F:protein-N(PI)-phosphohistidine-sugar phosphotransferase activity"/>
    <property type="evidence" value="ECO:0007669"/>
    <property type="project" value="InterPro"/>
</dbReference>
<dbReference type="PROSITE" id="PS51094">
    <property type="entry name" value="PTS_EIIA_TYPE_2"/>
    <property type="match status" value="1"/>
</dbReference>
<keyword evidence="2" id="KW-0677">Repeat</keyword>
<dbReference type="AlphaFoldDB" id="A0A5R9DWL3"/>
<name>A0A5R9DWL3_9LACT</name>
<keyword evidence="5" id="KW-0804">Transcription</keyword>
<dbReference type="Gene3D" id="1.10.10.10">
    <property type="entry name" value="Winged helix-like DNA-binding domain superfamily/Winged helix DNA-binding domain"/>
    <property type="match status" value="2"/>
</dbReference>
<dbReference type="InterPro" id="IPR016152">
    <property type="entry name" value="PTrfase/Anion_transptr"/>
</dbReference>
<evidence type="ECO:0000256" key="5">
    <source>
        <dbReference type="ARBA" id="ARBA00023163"/>
    </source>
</evidence>
<dbReference type="InterPro" id="IPR036634">
    <property type="entry name" value="PRD_sf"/>
</dbReference>
<dbReference type="OrthoDB" id="2138387at2"/>
<sequence length="635" mass="73646">MSPKDRQKKLVEYLEIIDEWSTVKDLADVLGVSERTLHSDINTVNKNIKDTGSMIEKKRGVGIKLINHITINDKDNKQEYEQINDRKIQILEMLLIKNMTVTYNDLANELFVSSTSIKNDIDEIKTSLNANTRVKIISDLNGTKITGDENSIREAMIWFNQKVIEKKSLAHYNNMDQIKKVFEEFYQEELVNVAYDILFSFVMNNNSLLSEYYILNTLNVYIVQLHRLVNENLMDQSIMNLTEDDFGDLSDFTSGSSQLLKRASSRLTLEYTQNDIKFLAKYLILNRFEHIPNETTNINFIEGLISYLSDAFGVNFKKDSQLMKELKQHVPPMIYRLKLKVRVENPFTEQIKSEYRETFHTISMAISKFESGLKVEFNDGEVALLAIYFQSAIERQKEHKRILVVCQYGIATSELLVNKLKNELSAAEQIESTSVGELEYYNLDDYELIVSSTNLIKGKNVINVSPLLTNQDIEYIKRKLNSNGEESVEETVDIENIKKFLNKDYIFINAEFNDRESLVAYIDNKLTSDEYIENSYMETLIRRESLGNTDLPNGVATPHGDIDLVNKSLIVIINNNKKIRWNKYFVDKIFILLISKEDTKETKDIMKELYSLINDKNIMSHFKEYLNEVKGDLIK</sequence>
<evidence type="ECO:0000259" key="6">
    <source>
        <dbReference type="PROSITE" id="PS51094"/>
    </source>
</evidence>
<feature type="domain" description="PRD" evidence="8">
    <location>
        <begin position="292"/>
        <end position="399"/>
    </location>
</feature>
<dbReference type="InterPro" id="IPR036388">
    <property type="entry name" value="WH-like_DNA-bd_sf"/>
</dbReference>
<gene>
    <name evidence="9" type="ORF">FEZ33_07460</name>
</gene>
<comment type="caution">
    <text evidence="9">The sequence shown here is derived from an EMBL/GenBank/DDBJ whole genome shotgun (WGS) entry which is preliminary data.</text>
</comment>
<dbReference type="Pfam" id="PF05043">
    <property type="entry name" value="Mga"/>
    <property type="match status" value="1"/>
</dbReference>
<dbReference type="Pfam" id="PF00874">
    <property type="entry name" value="PRD"/>
    <property type="match status" value="1"/>
</dbReference>
<keyword evidence="1" id="KW-0808">Transferase</keyword>
<dbReference type="Proteomes" id="UP000306420">
    <property type="component" value="Unassembled WGS sequence"/>
</dbReference>
<dbReference type="Gene3D" id="3.40.50.2300">
    <property type="match status" value="1"/>
</dbReference>
<dbReference type="Pfam" id="PF00359">
    <property type="entry name" value="PTS_EIIA_2"/>
    <property type="match status" value="1"/>
</dbReference>
<dbReference type="PROSITE" id="PS51099">
    <property type="entry name" value="PTS_EIIB_TYPE_2"/>
    <property type="match status" value="1"/>
</dbReference>
<organism evidence="9 10">
    <name type="scientific">Ruoffia tabacinasalis</name>
    <dbReference type="NCBI Taxonomy" id="87458"/>
    <lineage>
        <taxon>Bacteria</taxon>
        <taxon>Bacillati</taxon>
        <taxon>Bacillota</taxon>
        <taxon>Bacilli</taxon>
        <taxon>Lactobacillales</taxon>
        <taxon>Aerococcaceae</taxon>
        <taxon>Ruoffia</taxon>
    </lineage>
</organism>
<dbReference type="Pfam" id="PF02302">
    <property type="entry name" value="PTS_IIB"/>
    <property type="match status" value="1"/>
</dbReference>
<proteinExistence type="predicted"/>
<evidence type="ECO:0000259" key="7">
    <source>
        <dbReference type="PROSITE" id="PS51099"/>
    </source>
</evidence>
<dbReference type="InterPro" id="IPR050661">
    <property type="entry name" value="BglG_antiterminators"/>
</dbReference>
<dbReference type="InterPro" id="IPR003501">
    <property type="entry name" value="PTS_EIIB_2/3"/>
</dbReference>
<evidence type="ECO:0000313" key="9">
    <source>
        <dbReference type="EMBL" id="TLQ40801.1"/>
    </source>
</evidence>
<feature type="domain" description="PTS EIIB type-2" evidence="7">
    <location>
        <begin position="400"/>
        <end position="488"/>
    </location>
</feature>
<dbReference type="InterPro" id="IPR007737">
    <property type="entry name" value="Mga_HTH"/>
</dbReference>
<feature type="domain" description="PTS EIIA type-2" evidence="6">
    <location>
        <begin position="499"/>
        <end position="635"/>
    </location>
</feature>
<keyword evidence="4" id="KW-0010">Activator</keyword>
<dbReference type="PROSITE" id="PS51372">
    <property type="entry name" value="PRD_2"/>
    <property type="match status" value="1"/>
</dbReference>
<keyword evidence="3" id="KW-0805">Transcription regulation</keyword>
<dbReference type="SUPFAM" id="SSF52794">
    <property type="entry name" value="PTS system IIB component-like"/>
    <property type="match status" value="1"/>
</dbReference>
<evidence type="ECO:0000259" key="8">
    <source>
        <dbReference type="PROSITE" id="PS51372"/>
    </source>
</evidence>
<dbReference type="GO" id="GO:0006355">
    <property type="term" value="P:regulation of DNA-templated transcription"/>
    <property type="evidence" value="ECO:0007669"/>
    <property type="project" value="InterPro"/>
</dbReference>
<dbReference type="PANTHER" id="PTHR30185:SF12">
    <property type="entry name" value="TRANSCRIPTIONAL REGULATOR MANR"/>
    <property type="match status" value="1"/>
</dbReference>
<dbReference type="RefSeq" id="WP_138404778.1">
    <property type="nucleotide sequence ID" value="NZ_VBSP01000024.1"/>
</dbReference>
<dbReference type="InterPro" id="IPR002178">
    <property type="entry name" value="PTS_EIIA_type-2_dom"/>
</dbReference>
<dbReference type="Gene3D" id="1.10.1790.10">
    <property type="entry name" value="PRD domain"/>
    <property type="match status" value="1"/>
</dbReference>
<dbReference type="SUPFAM" id="SSF63520">
    <property type="entry name" value="PTS-regulatory domain, PRD"/>
    <property type="match status" value="1"/>
</dbReference>
<evidence type="ECO:0000256" key="1">
    <source>
        <dbReference type="ARBA" id="ARBA00022679"/>
    </source>
</evidence>
<dbReference type="CDD" id="cd05568">
    <property type="entry name" value="PTS_IIB_bgl_like"/>
    <property type="match status" value="1"/>
</dbReference>
<accession>A0A5R9DWL3</accession>
<reference evidence="9 10" key="1">
    <citation type="submission" date="2019-05" db="EMBL/GenBank/DDBJ databases">
        <title>The metagenome of a microbial culture collection derived from dairy environment covers the genomic content of the human microbiome.</title>
        <authorList>
            <person name="Roder T."/>
            <person name="Wuthrich D."/>
            <person name="Sattari Z."/>
            <person name="Von Ah U."/>
            <person name="Bar C."/>
            <person name="Ronchi F."/>
            <person name="Macpherson A.J."/>
            <person name="Ganal-Vonarburg S.C."/>
            <person name="Bruggmann R."/>
            <person name="Vergeres G."/>
        </authorList>
    </citation>
    <scope>NUCLEOTIDE SEQUENCE [LARGE SCALE GENOMIC DNA]</scope>
    <source>
        <strain evidence="9 10">FAM 24227</strain>
    </source>
</reference>
<evidence type="ECO:0000256" key="3">
    <source>
        <dbReference type="ARBA" id="ARBA00023015"/>
    </source>
</evidence>
<dbReference type="InterPro" id="IPR036095">
    <property type="entry name" value="PTS_EIIB-like_sf"/>
</dbReference>
<dbReference type="GO" id="GO:0009401">
    <property type="term" value="P:phosphoenolpyruvate-dependent sugar phosphotransferase system"/>
    <property type="evidence" value="ECO:0007669"/>
    <property type="project" value="InterPro"/>
</dbReference>
<dbReference type="PANTHER" id="PTHR30185">
    <property type="entry name" value="CRYPTIC BETA-GLUCOSIDE BGL OPERON ANTITERMINATOR"/>
    <property type="match status" value="1"/>
</dbReference>
<evidence type="ECO:0000313" key="10">
    <source>
        <dbReference type="Proteomes" id="UP000306420"/>
    </source>
</evidence>
<dbReference type="InterPro" id="IPR011608">
    <property type="entry name" value="PRD"/>
</dbReference>
<evidence type="ECO:0000256" key="4">
    <source>
        <dbReference type="ARBA" id="ARBA00023159"/>
    </source>
</evidence>
<dbReference type="EMBL" id="VBSP01000024">
    <property type="protein sequence ID" value="TLQ40801.1"/>
    <property type="molecule type" value="Genomic_DNA"/>
</dbReference>
<dbReference type="Gene3D" id="3.40.930.10">
    <property type="entry name" value="Mannitol-specific EII, Chain A"/>
    <property type="match status" value="1"/>
</dbReference>
<evidence type="ECO:0000256" key="2">
    <source>
        <dbReference type="ARBA" id="ARBA00022737"/>
    </source>
</evidence>
<protein>
    <submittedName>
        <fullName evidence="9">Transcription antiterminator</fullName>
    </submittedName>
</protein>
<dbReference type="InterPro" id="IPR013011">
    <property type="entry name" value="PTS_EIIB_2"/>
</dbReference>
<dbReference type="SUPFAM" id="SSF55804">
    <property type="entry name" value="Phoshotransferase/anion transport protein"/>
    <property type="match status" value="1"/>
</dbReference>